<dbReference type="PROSITE" id="PS01359">
    <property type="entry name" value="ZF_PHD_1"/>
    <property type="match status" value="1"/>
</dbReference>
<evidence type="ECO:0000313" key="8">
    <source>
        <dbReference type="EMBL" id="KAL3404889.1"/>
    </source>
</evidence>
<evidence type="ECO:0000256" key="6">
    <source>
        <dbReference type="ARBA" id="ARBA00023242"/>
    </source>
</evidence>
<dbReference type="PANTHER" id="PTHR15856:SF51">
    <property type="entry name" value="MBD-R2"/>
    <property type="match status" value="1"/>
</dbReference>
<feature type="compositionally biased region" description="Basic and acidic residues" evidence="7">
    <location>
        <begin position="694"/>
        <end position="706"/>
    </location>
</feature>
<accession>A0ABD2XID7</accession>
<gene>
    <name evidence="8" type="ORF">TKK_002547</name>
</gene>
<keyword evidence="4" id="KW-0863">Zinc-finger</keyword>
<dbReference type="SUPFAM" id="SSF57903">
    <property type="entry name" value="FYVE/PHD zinc finger"/>
    <property type="match status" value="1"/>
</dbReference>
<feature type="region of interest" description="Disordered" evidence="7">
    <location>
        <begin position="439"/>
        <end position="458"/>
    </location>
</feature>
<feature type="compositionally biased region" description="Basic and acidic residues" evidence="7">
    <location>
        <begin position="190"/>
        <end position="202"/>
    </location>
</feature>
<reference evidence="8 9" key="1">
    <citation type="journal article" date="2024" name="bioRxiv">
        <title>A reference genome for Trichogramma kaykai: A tiny desert-dwelling parasitoid wasp with competing sex-ratio distorters.</title>
        <authorList>
            <person name="Culotta J."/>
            <person name="Lindsey A.R."/>
        </authorList>
    </citation>
    <scope>NUCLEOTIDE SEQUENCE [LARGE SCALE GENOMIC DNA]</scope>
    <source>
        <strain evidence="8 9">KSX58</strain>
    </source>
</reference>
<comment type="subcellular location">
    <subcellularLocation>
        <location evidence="1">Nucleus</location>
    </subcellularLocation>
</comment>
<evidence type="ECO:0000256" key="7">
    <source>
        <dbReference type="SAM" id="MobiDB-lite"/>
    </source>
</evidence>
<keyword evidence="9" id="KW-1185">Reference proteome</keyword>
<dbReference type="InterPro" id="IPR019786">
    <property type="entry name" value="Zinc_finger_PHD-type_CS"/>
</dbReference>
<feature type="compositionally biased region" description="Polar residues" evidence="7">
    <location>
        <begin position="666"/>
        <end position="678"/>
    </location>
</feature>
<evidence type="ECO:0000256" key="4">
    <source>
        <dbReference type="ARBA" id="ARBA00022771"/>
    </source>
</evidence>
<dbReference type="SUPFAM" id="SSF63748">
    <property type="entry name" value="Tudor/PWWP/MBT"/>
    <property type="match status" value="2"/>
</dbReference>
<keyword evidence="5" id="KW-0862">Zinc</keyword>
<keyword evidence="6" id="KW-0539">Nucleus</keyword>
<proteinExistence type="predicted"/>
<feature type="region of interest" description="Disordered" evidence="7">
    <location>
        <begin position="663"/>
        <end position="710"/>
    </location>
</feature>
<evidence type="ECO:0000256" key="2">
    <source>
        <dbReference type="ARBA" id="ARBA00022723"/>
    </source>
</evidence>
<comment type="caution">
    <text evidence="8">The sequence shown here is derived from an EMBL/GenBank/DDBJ whole genome shotgun (WGS) entry which is preliminary data.</text>
</comment>
<dbReference type="GO" id="GO:0008270">
    <property type="term" value="F:zinc ion binding"/>
    <property type="evidence" value="ECO:0007669"/>
    <property type="project" value="UniProtKB-KW"/>
</dbReference>
<dbReference type="PANTHER" id="PTHR15856">
    <property type="entry name" value="PHD FINGER PROTEIN 20-RELATED"/>
    <property type="match status" value="1"/>
</dbReference>
<dbReference type="InterPro" id="IPR043449">
    <property type="entry name" value="PHF20-like"/>
</dbReference>
<sequence length="831" mass="94269">MSVAQNIGLDEAKPKQISDSVKAEIIDKSNIVYLPGLKLKVKDYNDVWLSARVVEVDAQGKDVLIHFDGMATRSNEWIPMDSSRLKIMTQPPEEQTNTFQNVIAKRIDGTWCDAIIKTSHVYDKYTVLFDDGVTKTLKASKITKLSETPFQQIKTENTYVDIKQEHQDRNQKHSRCELFGHKKNSKDRKQKNETVVKEKLQKTETSSQNTDVIQTPEPAKVVVKTETQTLMEIPVNLIESDQNDSSILIGSLRVETEDGALKCPKGCKSFRTENFIKKHIRNYHKELVPYLDNLTPNVADLAYARTGGKPVENVVSKKSRQQTLPRNHVKLRTSSSCDIKEIPKAESEIQTKIDIKAERGNSNHEDSLSKISNLNSCTESPGTLFAMRKKDKKPHTGIKVLLPVRHSLSIVHNVPENFLPTNVEPEICRPSDLRGMKKRLTSESSIAPKSKKQRQFSEIDNSFSLSDDSVFDRDNTLGSSNKSSLLNNSELANSGASDTIPPAVGDTTLENDKLIKVEELSEEDIINCTCVEMEEDGLMIQCDLCQCWQHGVCNAMEQKQDVPDEYICYFCRKNDQVWLHKGTLPKLSAKVIDTEKDKQRSAMLKHAFDVMKMVLETKDVLHSLRVKINIAQNKDHPKLYLWAKSWSKIKIPSYENKPVPVLETIQDGNDNNKNSSTDIKIPSYENKPVPSLKTIKDENDNNDNSKIDNLPNTSDDLIKILGDDENEISLTSSMNLGLNDSSQSSIFESSEPLAPKPEAPIVSVECKSRLLKHIENLQEWVDWTLNFVEVQIEDLEKKFEWSPDTNDQYMHTSQTLLMILKDLKNMRNYPI</sequence>
<feature type="compositionally biased region" description="Low complexity" evidence="7">
    <location>
        <begin position="482"/>
        <end position="497"/>
    </location>
</feature>
<evidence type="ECO:0000256" key="1">
    <source>
        <dbReference type="ARBA" id="ARBA00004123"/>
    </source>
</evidence>
<dbReference type="Pfam" id="PF20826">
    <property type="entry name" value="PHD_5"/>
    <property type="match status" value="1"/>
</dbReference>
<dbReference type="Gene3D" id="3.30.40.10">
    <property type="entry name" value="Zinc/RING finger domain, C3HC4 (zinc finger)"/>
    <property type="match status" value="1"/>
</dbReference>
<keyword evidence="2" id="KW-0479">Metal-binding</keyword>
<dbReference type="InterPro" id="IPR011011">
    <property type="entry name" value="Znf_FYVE_PHD"/>
</dbReference>
<feature type="region of interest" description="Disordered" evidence="7">
    <location>
        <begin position="482"/>
        <end position="505"/>
    </location>
</feature>
<keyword evidence="3" id="KW-0677">Repeat</keyword>
<feature type="region of interest" description="Disordered" evidence="7">
    <location>
        <begin position="165"/>
        <end position="212"/>
    </location>
</feature>
<organism evidence="8 9">
    <name type="scientific">Trichogramma kaykai</name>
    <dbReference type="NCBI Taxonomy" id="54128"/>
    <lineage>
        <taxon>Eukaryota</taxon>
        <taxon>Metazoa</taxon>
        <taxon>Ecdysozoa</taxon>
        <taxon>Arthropoda</taxon>
        <taxon>Hexapoda</taxon>
        <taxon>Insecta</taxon>
        <taxon>Pterygota</taxon>
        <taxon>Neoptera</taxon>
        <taxon>Endopterygota</taxon>
        <taxon>Hymenoptera</taxon>
        <taxon>Apocrita</taxon>
        <taxon>Proctotrupomorpha</taxon>
        <taxon>Chalcidoidea</taxon>
        <taxon>Trichogrammatidae</taxon>
        <taxon>Trichogramma</taxon>
    </lineage>
</organism>
<dbReference type="Gene3D" id="2.30.30.140">
    <property type="match status" value="2"/>
</dbReference>
<protein>
    <recommendedName>
        <fullName evidence="10">C2H2-type domain-containing protein</fullName>
    </recommendedName>
</protein>
<dbReference type="Proteomes" id="UP001627154">
    <property type="component" value="Unassembled WGS sequence"/>
</dbReference>
<dbReference type="EMBL" id="JBJJXI010000022">
    <property type="protein sequence ID" value="KAL3404889.1"/>
    <property type="molecule type" value="Genomic_DNA"/>
</dbReference>
<feature type="compositionally biased region" description="Basic and acidic residues" evidence="7">
    <location>
        <begin position="165"/>
        <end position="180"/>
    </location>
</feature>
<dbReference type="CDD" id="cd20104">
    <property type="entry name" value="MBT_PHF20L1-like"/>
    <property type="match status" value="1"/>
</dbReference>
<feature type="compositionally biased region" description="Polar residues" evidence="7">
    <location>
        <begin position="203"/>
        <end position="212"/>
    </location>
</feature>
<evidence type="ECO:0008006" key="10">
    <source>
        <dbReference type="Google" id="ProtNLM"/>
    </source>
</evidence>
<name>A0ABD2XID7_9HYME</name>
<dbReference type="GO" id="GO:0005634">
    <property type="term" value="C:nucleus"/>
    <property type="evidence" value="ECO:0007669"/>
    <property type="project" value="UniProtKB-SubCell"/>
</dbReference>
<dbReference type="AlphaFoldDB" id="A0ABD2XID7"/>
<evidence type="ECO:0000313" key="9">
    <source>
        <dbReference type="Proteomes" id="UP001627154"/>
    </source>
</evidence>
<evidence type="ECO:0000256" key="5">
    <source>
        <dbReference type="ARBA" id="ARBA00022833"/>
    </source>
</evidence>
<evidence type="ECO:0000256" key="3">
    <source>
        <dbReference type="ARBA" id="ARBA00022737"/>
    </source>
</evidence>
<dbReference type="InterPro" id="IPR013083">
    <property type="entry name" value="Znf_RING/FYVE/PHD"/>
</dbReference>